<dbReference type="EC" id="2.1.1.166" evidence="6 11"/>
<dbReference type="eggNOG" id="COG0293">
    <property type="taxonomic scope" value="Bacteria"/>
</dbReference>
<dbReference type="Pfam" id="PF01728">
    <property type="entry name" value="FtsJ"/>
    <property type="match status" value="1"/>
</dbReference>
<comment type="function">
    <text evidence="5 11">Specifically methylates the uridine in position 2552 of 23S rRNA at the 2'-O position of the ribose in the fully assembled 50S ribosomal subunit.</text>
</comment>
<dbReference type="RefSeq" id="WP_034839247.1">
    <property type="nucleotide sequence ID" value="NZ_JOKH01000004.1"/>
</dbReference>
<dbReference type="PIRSF" id="PIRSF005461">
    <property type="entry name" value="23S_rRNA_mtase"/>
    <property type="match status" value="1"/>
</dbReference>
<dbReference type="InterPro" id="IPR029063">
    <property type="entry name" value="SAM-dependent_MTases_sf"/>
</dbReference>
<dbReference type="AlphaFoldDB" id="A0A081NER8"/>
<feature type="domain" description="Ribosomal RNA methyltransferase FtsJ" evidence="13">
    <location>
        <begin position="28"/>
        <end position="204"/>
    </location>
</feature>
<comment type="caution">
    <text evidence="14">The sequence shown here is derived from an EMBL/GenBank/DDBJ whole genome shotgun (WGS) entry which is preliminary data.</text>
</comment>
<dbReference type="PANTHER" id="PTHR10920">
    <property type="entry name" value="RIBOSOMAL RNA METHYLTRANSFERASE"/>
    <property type="match status" value="1"/>
</dbReference>
<dbReference type="GO" id="GO:0008650">
    <property type="term" value="F:rRNA (uridine-2'-O-)-methyltransferase activity"/>
    <property type="evidence" value="ECO:0007669"/>
    <property type="project" value="UniProtKB-UniRule"/>
</dbReference>
<comment type="catalytic activity">
    <reaction evidence="10 11">
        <text>uridine(2552) in 23S rRNA + S-adenosyl-L-methionine = 2'-O-methyluridine(2552) in 23S rRNA + S-adenosyl-L-homocysteine + H(+)</text>
        <dbReference type="Rhea" id="RHEA:42720"/>
        <dbReference type="Rhea" id="RHEA-COMP:10202"/>
        <dbReference type="Rhea" id="RHEA-COMP:10203"/>
        <dbReference type="ChEBI" id="CHEBI:15378"/>
        <dbReference type="ChEBI" id="CHEBI:57856"/>
        <dbReference type="ChEBI" id="CHEBI:59789"/>
        <dbReference type="ChEBI" id="CHEBI:65315"/>
        <dbReference type="ChEBI" id="CHEBI:74478"/>
        <dbReference type="EC" id="2.1.1.166"/>
    </reaction>
</comment>
<comment type="subcellular location">
    <subcellularLocation>
        <location evidence="11">Cytoplasm</location>
    </subcellularLocation>
</comment>
<dbReference type="STRING" id="1137799.GZ78_20105"/>
<dbReference type="SUPFAM" id="SSF53335">
    <property type="entry name" value="S-adenosyl-L-methionine-dependent methyltransferases"/>
    <property type="match status" value="1"/>
</dbReference>
<keyword evidence="11" id="KW-0963">Cytoplasm</keyword>
<dbReference type="InterPro" id="IPR015507">
    <property type="entry name" value="rRNA-MeTfrase_E"/>
</dbReference>
<keyword evidence="15" id="KW-1185">Reference proteome</keyword>
<feature type="binding site" evidence="11">
    <location>
        <position position="121"/>
    </location>
    <ligand>
        <name>S-adenosyl-L-methionine</name>
        <dbReference type="ChEBI" id="CHEBI:59789"/>
    </ligand>
</feature>
<evidence type="ECO:0000256" key="7">
    <source>
        <dbReference type="ARBA" id="ARBA00041129"/>
    </source>
</evidence>
<dbReference type="FunFam" id="3.40.50.150:FF:000005">
    <property type="entry name" value="Ribosomal RNA large subunit methyltransferase E"/>
    <property type="match status" value="1"/>
</dbReference>
<proteinExistence type="inferred from homology"/>
<evidence type="ECO:0000256" key="1">
    <source>
        <dbReference type="ARBA" id="ARBA00022552"/>
    </source>
</evidence>
<feature type="active site" description="Proton acceptor" evidence="11 12">
    <location>
        <position position="161"/>
    </location>
</feature>
<evidence type="ECO:0000256" key="8">
    <source>
        <dbReference type="ARBA" id="ARBA00041995"/>
    </source>
</evidence>
<comment type="similarity">
    <text evidence="11">Belongs to the class I-like SAM-binding methyltransferase superfamily. RNA methyltransferase RlmE family.</text>
</comment>
<evidence type="ECO:0000256" key="6">
    <source>
        <dbReference type="ARBA" id="ARBA00038861"/>
    </source>
</evidence>
<protein>
    <recommendedName>
        <fullName evidence="7 11">Ribosomal RNA large subunit methyltransferase E</fullName>
        <ecNumber evidence="6 11">2.1.1.166</ecNumber>
    </recommendedName>
    <alternativeName>
        <fullName evidence="9 11">23S rRNA Um2552 methyltransferase</fullName>
    </alternativeName>
    <alternativeName>
        <fullName evidence="8 11">rRNA (uridine-2'-O-)-methyltransferase</fullName>
    </alternativeName>
</protein>
<evidence type="ECO:0000256" key="12">
    <source>
        <dbReference type="PIRSR" id="PIRSR005461-1"/>
    </source>
</evidence>
<name>A0A081NER8_9GAMM</name>
<dbReference type="HAMAP" id="MF_01547">
    <property type="entry name" value="RNA_methyltr_E"/>
    <property type="match status" value="1"/>
</dbReference>
<feature type="binding site" evidence="11">
    <location>
        <position position="96"/>
    </location>
    <ligand>
        <name>S-adenosyl-L-methionine</name>
        <dbReference type="ChEBI" id="CHEBI:59789"/>
    </ligand>
</feature>
<dbReference type="EMBL" id="JOKH01000004">
    <property type="protein sequence ID" value="KEQ16941.1"/>
    <property type="molecule type" value="Genomic_DNA"/>
</dbReference>
<evidence type="ECO:0000259" key="13">
    <source>
        <dbReference type="Pfam" id="PF01728"/>
    </source>
</evidence>
<accession>A0A081NER8</accession>
<keyword evidence="3 11" id="KW-0808">Transferase</keyword>
<evidence type="ECO:0000256" key="5">
    <source>
        <dbReference type="ARBA" id="ARBA00037569"/>
    </source>
</evidence>
<feature type="binding site" evidence="11">
    <location>
        <position position="62"/>
    </location>
    <ligand>
        <name>S-adenosyl-L-methionine</name>
        <dbReference type="ChEBI" id="CHEBI:59789"/>
    </ligand>
</feature>
<keyword evidence="1 11" id="KW-0698">rRNA processing</keyword>
<dbReference type="PANTHER" id="PTHR10920:SF18">
    <property type="entry name" value="RRNA METHYLTRANSFERASE 2, MITOCHONDRIAL"/>
    <property type="match status" value="1"/>
</dbReference>
<dbReference type="Proteomes" id="UP000028073">
    <property type="component" value="Unassembled WGS sequence"/>
</dbReference>
<dbReference type="Gene3D" id="3.40.50.150">
    <property type="entry name" value="Vaccinia Virus protein VP39"/>
    <property type="match status" value="1"/>
</dbReference>
<evidence type="ECO:0000313" key="15">
    <source>
        <dbReference type="Proteomes" id="UP000028073"/>
    </source>
</evidence>
<dbReference type="InterPro" id="IPR050082">
    <property type="entry name" value="RNA_methyltr_RlmE"/>
</dbReference>
<organism evidence="14 15">
    <name type="scientific">Endozoicomonas numazuensis</name>
    <dbReference type="NCBI Taxonomy" id="1137799"/>
    <lineage>
        <taxon>Bacteria</taxon>
        <taxon>Pseudomonadati</taxon>
        <taxon>Pseudomonadota</taxon>
        <taxon>Gammaproteobacteria</taxon>
        <taxon>Oceanospirillales</taxon>
        <taxon>Endozoicomonadaceae</taxon>
        <taxon>Endozoicomonas</taxon>
    </lineage>
</organism>
<evidence type="ECO:0000256" key="11">
    <source>
        <dbReference type="HAMAP-Rule" id="MF_01547"/>
    </source>
</evidence>
<sequence>MARSKSSARWLQEHFEDEYVKRSQEDGYRSRASYKLIEIQEKDKLIRPGMKIVDLGAAPGGWSQVAIEMVGDNGRVVASDILPMDPIAGVDFVQGDFTEDSVLEKILETIGSDKVDLVISDMAPNMSGTLAVDQPKAMYLAELALDLSRQVLKKNGAFLTKTFQGEGYQEFHKDMKTSFQKVITRKPGSSRARSREVFLLARNFIS</sequence>
<keyword evidence="2 11" id="KW-0489">Methyltransferase</keyword>
<dbReference type="InterPro" id="IPR002877">
    <property type="entry name" value="RNA_MeTrfase_FtsJ_dom"/>
</dbReference>
<dbReference type="NCBIfam" id="NF008390">
    <property type="entry name" value="PRK11188.1"/>
    <property type="match status" value="1"/>
</dbReference>
<evidence type="ECO:0000256" key="3">
    <source>
        <dbReference type="ARBA" id="ARBA00022679"/>
    </source>
</evidence>
<evidence type="ECO:0000256" key="2">
    <source>
        <dbReference type="ARBA" id="ARBA00022603"/>
    </source>
</evidence>
<keyword evidence="4 11" id="KW-0949">S-adenosyl-L-methionine</keyword>
<dbReference type="OrthoDB" id="9790080at2"/>
<dbReference type="GO" id="GO:0005737">
    <property type="term" value="C:cytoplasm"/>
    <property type="evidence" value="ECO:0007669"/>
    <property type="project" value="UniProtKB-SubCell"/>
</dbReference>
<gene>
    <name evidence="11" type="primary">rlmE</name>
    <name evidence="11" type="synonym">ftsJ</name>
    <name evidence="11" type="synonym">rrmJ</name>
    <name evidence="14" type="ORF">GZ78_20105</name>
</gene>
<reference evidence="14 15" key="1">
    <citation type="submission" date="2014-06" db="EMBL/GenBank/DDBJ databases">
        <title>Whole Genome Sequences of Three Symbiotic Endozoicomonas Bacteria.</title>
        <authorList>
            <person name="Neave M.J."/>
            <person name="Apprill A."/>
            <person name="Voolstra C.R."/>
        </authorList>
    </citation>
    <scope>NUCLEOTIDE SEQUENCE [LARGE SCALE GENOMIC DNA]</scope>
    <source>
        <strain evidence="14 15">DSM 25634</strain>
    </source>
</reference>
<feature type="binding site" evidence="11">
    <location>
        <position position="80"/>
    </location>
    <ligand>
        <name>S-adenosyl-L-methionine</name>
        <dbReference type="ChEBI" id="CHEBI:59789"/>
    </ligand>
</feature>
<feature type="binding site" evidence="11">
    <location>
        <position position="60"/>
    </location>
    <ligand>
        <name>S-adenosyl-L-methionine</name>
        <dbReference type="ChEBI" id="CHEBI:59789"/>
    </ligand>
</feature>
<evidence type="ECO:0000256" key="10">
    <source>
        <dbReference type="ARBA" id="ARBA00048970"/>
    </source>
</evidence>
<evidence type="ECO:0000313" key="14">
    <source>
        <dbReference type="EMBL" id="KEQ16941.1"/>
    </source>
</evidence>
<evidence type="ECO:0000256" key="9">
    <source>
        <dbReference type="ARBA" id="ARBA00042745"/>
    </source>
</evidence>
<evidence type="ECO:0000256" key="4">
    <source>
        <dbReference type="ARBA" id="ARBA00022691"/>
    </source>
</evidence>